<feature type="compositionally biased region" description="Polar residues" evidence="1">
    <location>
        <begin position="335"/>
        <end position="346"/>
    </location>
</feature>
<dbReference type="InterPro" id="IPR035441">
    <property type="entry name" value="TFIIS/LEDGF_dom_sf"/>
</dbReference>
<dbReference type="AlphaFoldDB" id="A0AAX6GNB7"/>
<dbReference type="Proteomes" id="UP001140949">
    <property type="component" value="Unassembled WGS sequence"/>
</dbReference>
<comment type="caution">
    <text evidence="2">The sequence shown here is derived from an EMBL/GenBank/DDBJ whole genome shotgun (WGS) entry which is preliminary data.</text>
</comment>
<evidence type="ECO:0000313" key="2">
    <source>
        <dbReference type="EMBL" id="KAJ6830279.1"/>
    </source>
</evidence>
<feature type="region of interest" description="Disordered" evidence="1">
    <location>
        <begin position="746"/>
        <end position="772"/>
    </location>
</feature>
<proteinExistence type="predicted"/>
<dbReference type="Gene3D" id="1.20.930.10">
    <property type="entry name" value="Conserved domain common to transcription factors TFIIS, elongin A, CRSP70"/>
    <property type="match status" value="1"/>
</dbReference>
<organism evidence="2 3">
    <name type="scientific">Iris pallida</name>
    <name type="common">Sweet iris</name>
    <dbReference type="NCBI Taxonomy" id="29817"/>
    <lineage>
        <taxon>Eukaryota</taxon>
        <taxon>Viridiplantae</taxon>
        <taxon>Streptophyta</taxon>
        <taxon>Embryophyta</taxon>
        <taxon>Tracheophyta</taxon>
        <taxon>Spermatophyta</taxon>
        <taxon>Magnoliopsida</taxon>
        <taxon>Liliopsida</taxon>
        <taxon>Asparagales</taxon>
        <taxon>Iridaceae</taxon>
        <taxon>Iridoideae</taxon>
        <taxon>Irideae</taxon>
        <taxon>Iris</taxon>
    </lineage>
</organism>
<evidence type="ECO:0008006" key="4">
    <source>
        <dbReference type="Google" id="ProtNLM"/>
    </source>
</evidence>
<reference evidence="2" key="2">
    <citation type="submission" date="2023-04" db="EMBL/GenBank/DDBJ databases">
        <authorList>
            <person name="Bruccoleri R.E."/>
            <person name="Oakeley E.J."/>
            <person name="Faust A.-M."/>
            <person name="Dessus-Babus S."/>
            <person name="Altorfer M."/>
            <person name="Burckhardt D."/>
            <person name="Oertli M."/>
            <person name="Naumann U."/>
            <person name="Petersen F."/>
            <person name="Wong J."/>
        </authorList>
    </citation>
    <scope>NUCLEOTIDE SEQUENCE</scope>
    <source>
        <strain evidence="2">GSM-AAB239-AS_SAM_17_03QT</strain>
        <tissue evidence="2">Leaf</tissue>
    </source>
</reference>
<accession>A0AAX6GNB7</accession>
<dbReference type="EMBL" id="JANAVB010017599">
    <property type="protein sequence ID" value="KAJ6830279.1"/>
    <property type="molecule type" value="Genomic_DNA"/>
</dbReference>
<dbReference type="PANTHER" id="PTHR47292:SF1">
    <property type="entry name" value="TRANSCRIPTION ELONGATION FACTOR (TFIIS) FAMILY PROTEIN"/>
    <property type="match status" value="1"/>
</dbReference>
<evidence type="ECO:0000256" key="1">
    <source>
        <dbReference type="SAM" id="MobiDB-lite"/>
    </source>
</evidence>
<reference evidence="2" key="1">
    <citation type="journal article" date="2023" name="GigaByte">
        <title>Genome assembly of the bearded iris, Iris pallida Lam.</title>
        <authorList>
            <person name="Bruccoleri R.E."/>
            <person name="Oakeley E.J."/>
            <person name="Faust A.M.E."/>
            <person name="Altorfer M."/>
            <person name="Dessus-Babus S."/>
            <person name="Burckhardt D."/>
            <person name="Oertli M."/>
            <person name="Naumann U."/>
            <person name="Petersen F."/>
            <person name="Wong J."/>
        </authorList>
    </citation>
    <scope>NUCLEOTIDE SEQUENCE</scope>
    <source>
        <strain evidence="2">GSM-AAB239-AS_SAM_17_03QT</strain>
    </source>
</reference>
<feature type="compositionally biased region" description="Basic and acidic residues" evidence="1">
    <location>
        <begin position="291"/>
        <end position="318"/>
    </location>
</feature>
<feature type="region of interest" description="Disordered" evidence="1">
    <location>
        <begin position="276"/>
        <end position="354"/>
    </location>
</feature>
<keyword evidence="3" id="KW-1185">Reference proteome</keyword>
<dbReference type="PANTHER" id="PTHR47292">
    <property type="entry name" value="TRANSCRIPTION ELONGATION FACTOR (TFIIS) FAMILY PROTEIN-RELATED"/>
    <property type="match status" value="1"/>
</dbReference>
<feature type="region of interest" description="Disordered" evidence="1">
    <location>
        <begin position="535"/>
        <end position="560"/>
    </location>
</feature>
<protein>
    <recommendedName>
        <fullName evidence="4">TFIIS N-terminal domain-containing protein</fullName>
    </recommendedName>
</protein>
<evidence type="ECO:0000313" key="3">
    <source>
        <dbReference type="Proteomes" id="UP001140949"/>
    </source>
</evidence>
<name>A0AAX6GNB7_IRIPA</name>
<gene>
    <name evidence="2" type="ORF">M6B38_353535</name>
</gene>
<feature type="region of interest" description="Disordered" evidence="1">
    <location>
        <begin position="651"/>
        <end position="674"/>
    </location>
</feature>
<feature type="compositionally biased region" description="Polar residues" evidence="1">
    <location>
        <begin position="319"/>
        <end position="328"/>
    </location>
</feature>
<feature type="compositionally biased region" description="Low complexity" evidence="1">
    <location>
        <begin position="754"/>
        <end position="765"/>
    </location>
</feature>
<feature type="compositionally biased region" description="Polar residues" evidence="1">
    <location>
        <begin position="537"/>
        <end position="553"/>
    </location>
</feature>
<sequence>MTLEDFFTLTEMKNGLATLARVEELISRMQQQKDCVLTNVGDTARQWSTVASTLAATESRDCLNHFVNLNGLSFLNCWLQEALKCSNDFADNAVEELLDALLGSLEKLPIDREQSIASGVHMTIEQILGFKGLNKERAISLSERWNHAEEKVVIYEVKESGGGVCGDDKPKCSADVEAVDSATSKCLDFDNITCRERIEEGNSKMESVMTETHNSSVKVCHDASRLGNTHDILHSVADRTMPSTSSTIADANPNLGGANMSLVSNSCQEHISRIDESSGYPADSSDAIGSHVDDKTSADASMLKDDGTAKEMKVEVKQQGRSSSSCKSGQRESSKVLTSSSFSAASPANKPERSISCNFEENKYTASEVMERLPRSASVGHVPPNHLRTKEFKSAVQELYSDAKLKSVDNLETSFHSKEVAGSDSESEDLASTSDLIVRRIDSLNAHDSSKIGNIDQRSELGLEDGELDALEVAMQVAIEVEREVVDYREPFCSPSPEDSSGDVKLAQSSLVMEKYKQDQPVKDEVNVNVAFPGKTLASSSSSPKDDNLNNSEADVEPDTCHDGQLMQIEDAYESIVKSDRDRCDFDLNEDIGNEEYDCLVNPLSSNSVSIPAPSVSVSTPIAVAASKGAPLLPIAPLCFEGELGWKGSAATSAFRPASPRKTDAEKRSAGQKRKSNFMEIDLNVAENGDDDVVVGPVAIKATPVSSGFRSQDDSMEVSSRRADRLKLDLNRLGDDDMSPDQLLYRRLPHRSSEQTLSSASSSSSRQPLMRDFDLNDNPGFFDAIGSYNVKNSSAKTTGMYDSSKFDVSAITIMGSRMAVERKDFLGGTRQSLMGTGQSIEPSTIMASRPMLPYNHIPLSTYGYNAQVMGPPVPFTPSVYGPGNSPYMVDSRGTTAVPQIAGGAGVHGAPSATPSFLMSVPNAPLTLNFMGSSQSFFDLNSAMSTMEAANRDAGSLKHAFMQGHNGLWEKR</sequence>